<evidence type="ECO:0000256" key="3">
    <source>
        <dbReference type="ARBA" id="ARBA00023157"/>
    </source>
</evidence>
<dbReference type="Pfam" id="PF19028">
    <property type="entry name" value="TSP1_spondin"/>
    <property type="match status" value="1"/>
</dbReference>
<feature type="domain" description="Spondin-like TSP1" evidence="6">
    <location>
        <begin position="122"/>
        <end position="170"/>
    </location>
</feature>
<sequence>CPMMTPFCCLIVLGLLDMVFIPVVSGIVCMSDARCRNMMNVAPDEEAYCQFNFFRVGCCHVRKRPAHWTAWSQWGHCSVTCGSGTSSSTRTCTGSGSCSGSSLKTTTCQAYPYYCPVDGYFEDWNEWSSCLQTCGSGYRTRSRACIPPKNGGAPCSQINRETQQCVLKHCPVDGYLEDWSNWSTCSQTCGSGLRTRSRACKPPQYGGAHCSQNDRETQQCMLKPCPGLSCPECDADLNCVRNRTCSPGEVCMVRNRPFNVNCVKKHDCSLQKNTPGAEIECCEDDQCVTNILP</sequence>
<keyword evidence="3" id="KW-1015">Disulfide bond</keyword>
<evidence type="ECO:0000256" key="5">
    <source>
        <dbReference type="SAM" id="SignalP"/>
    </source>
</evidence>
<dbReference type="PROSITE" id="PS50092">
    <property type="entry name" value="TSP1"/>
    <property type="match status" value="3"/>
</dbReference>
<feature type="signal peptide" evidence="5">
    <location>
        <begin position="1"/>
        <end position="26"/>
    </location>
</feature>
<dbReference type="Gene3D" id="2.20.100.10">
    <property type="entry name" value="Thrombospondin type-1 (TSP1) repeat"/>
    <property type="match status" value="3"/>
</dbReference>
<dbReference type="InterPro" id="IPR052065">
    <property type="entry name" value="Compl_asym_regulator"/>
</dbReference>
<keyword evidence="8" id="KW-1185">Reference proteome</keyword>
<accession>A0A8W8JM43</accession>
<dbReference type="InterPro" id="IPR000884">
    <property type="entry name" value="TSP1_rpt"/>
</dbReference>
<keyword evidence="1 5" id="KW-0732">Signal</keyword>
<dbReference type="SMART" id="SM00209">
    <property type="entry name" value="TSP1"/>
    <property type="match status" value="3"/>
</dbReference>
<proteinExistence type="predicted"/>
<dbReference type="EnsemblMetazoa" id="G19993.1">
    <property type="protein sequence ID" value="G19993.1:cds"/>
    <property type="gene ID" value="G19993"/>
</dbReference>
<keyword evidence="2" id="KW-0677">Repeat</keyword>
<evidence type="ECO:0000313" key="7">
    <source>
        <dbReference type="EnsemblMetazoa" id="G19993.1:cds"/>
    </source>
</evidence>
<dbReference type="PANTHER" id="PTHR22906">
    <property type="entry name" value="PROPERDIN"/>
    <property type="match status" value="1"/>
</dbReference>
<dbReference type="InterPro" id="IPR044004">
    <property type="entry name" value="TSP1_spondin_dom"/>
</dbReference>
<dbReference type="FunFam" id="2.20.100.10:FF:000001">
    <property type="entry name" value="semaphorin-5A isoform X1"/>
    <property type="match status" value="1"/>
</dbReference>
<protein>
    <recommendedName>
        <fullName evidence="6">Spondin-like TSP1 domain-containing protein</fullName>
    </recommendedName>
</protein>
<evidence type="ECO:0000256" key="4">
    <source>
        <dbReference type="ARBA" id="ARBA00023180"/>
    </source>
</evidence>
<dbReference type="Proteomes" id="UP000005408">
    <property type="component" value="Unassembled WGS sequence"/>
</dbReference>
<dbReference type="PANTHER" id="PTHR22906:SF21">
    <property type="entry name" value="SEMA DOMAIN-CONTAINING PROTEIN"/>
    <property type="match status" value="1"/>
</dbReference>
<name>A0A8W8JM43_MAGGI</name>
<evidence type="ECO:0000256" key="1">
    <source>
        <dbReference type="ARBA" id="ARBA00022729"/>
    </source>
</evidence>
<keyword evidence="4" id="KW-0325">Glycoprotein</keyword>
<reference evidence="7" key="1">
    <citation type="submission" date="2022-08" db="UniProtKB">
        <authorList>
            <consortium name="EnsemblMetazoa"/>
        </authorList>
    </citation>
    <scope>IDENTIFICATION</scope>
    <source>
        <strain evidence="7">05x7-T-G4-1.051#20</strain>
    </source>
</reference>
<dbReference type="Pfam" id="PF00090">
    <property type="entry name" value="TSP_1"/>
    <property type="match status" value="2"/>
</dbReference>
<evidence type="ECO:0000313" key="8">
    <source>
        <dbReference type="Proteomes" id="UP000005408"/>
    </source>
</evidence>
<dbReference type="InterPro" id="IPR036383">
    <property type="entry name" value="TSP1_rpt_sf"/>
</dbReference>
<evidence type="ECO:0000259" key="6">
    <source>
        <dbReference type="Pfam" id="PF19028"/>
    </source>
</evidence>
<evidence type="ECO:0000256" key="2">
    <source>
        <dbReference type="ARBA" id="ARBA00022737"/>
    </source>
</evidence>
<feature type="chain" id="PRO_5036443090" description="Spondin-like TSP1 domain-containing protein" evidence="5">
    <location>
        <begin position="27"/>
        <end position="293"/>
    </location>
</feature>
<organism evidence="7 8">
    <name type="scientific">Magallana gigas</name>
    <name type="common">Pacific oyster</name>
    <name type="synonym">Crassostrea gigas</name>
    <dbReference type="NCBI Taxonomy" id="29159"/>
    <lineage>
        <taxon>Eukaryota</taxon>
        <taxon>Metazoa</taxon>
        <taxon>Spiralia</taxon>
        <taxon>Lophotrochozoa</taxon>
        <taxon>Mollusca</taxon>
        <taxon>Bivalvia</taxon>
        <taxon>Autobranchia</taxon>
        <taxon>Pteriomorphia</taxon>
        <taxon>Ostreida</taxon>
        <taxon>Ostreoidea</taxon>
        <taxon>Ostreidae</taxon>
        <taxon>Magallana</taxon>
    </lineage>
</organism>
<dbReference type="AlphaFoldDB" id="A0A8W8JM43"/>
<dbReference type="SUPFAM" id="SSF82895">
    <property type="entry name" value="TSP-1 type 1 repeat"/>
    <property type="match status" value="3"/>
</dbReference>